<evidence type="ECO:0000313" key="2">
    <source>
        <dbReference type="EMBL" id="POS69528.1"/>
    </source>
</evidence>
<organism evidence="2 3">
    <name type="scientific">Diaporthe helianthi</name>
    <dbReference type="NCBI Taxonomy" id="158607"/>
    <lineage>
        <taxon>Eukaryota</taxon>
        <taxon>Fungi</taxon>
        <taxon>Dikarya</taxon>
        <taxon>Ascomycota</taxon>
        <taxon>Pezizomycotina</taxon>
        <taxon>Sordariomycetes</taxon>
        <taxon>Sordariomycetidae</taxon>
        <taxon>Diaporthales</taxon>
        <taxon>Diaporthaceae</taxon>
        <taxon>Diaporthe</taxon>
    </lineage>
</organism>
<feature type="compositionally biased region" description="Basic residues" evidence="1">
    <location>
        <begin position="35"/>
        <end position="45"/>
    </location>
</feature>
<dbReference type="EMBL" id="MAVT02002196">
    <property type="protein sequence ID" value="POS69528.1"/>
    <property type="molecule type" value="Genomic_DNA"/>
</dbReference>
<feature type="region of interest" description="Disordered" evidence="1">
    <location>
        <begin position="408"/>
        <end position="489"/>
    </location>
</feature>
<accession>A0A2P5HH06</accession>
<dbReference type="AlphaFoldDB" id="A0A2P5HH06"/>
<evidence type="ECO:0000313" key="3">
    <source>
        <dbReference type="Proteomes" id="UP000094444"/>
    </source>
</evidence>
<gene>
    <name evidence="2" type="ORF">DHEL01_v212080</name>
</gene>
<reference evidence="2" key="1">
    <citation type="submission" date="2017-09" db="EMBL/GenBank/DDBJ databases">
        <title>Polyketide synthases of a Diaporthe helianthi virulent isolate.</title>
        <authorList>
            <person name="Baroncelli R."/>
        </authorList>
    </citation>
    <scope>NUCLEOTIDE SEQUENCE [LARGE SCALE GENOMIC DNA]</scope>
    <source>
        <strain evidence="2">7/96</strain>
    </source>
</reference>
<name>A0A2P5HH06_DIAHE</name>
<sequence length="489" mass="55260">MMLPSSRIPAAVPSPPLSASPNGGASDTELDTNKHRGRGVRRQSRRRDSSPCSSTSRLSHTHAHARAHTVSATSSFAEDISQDKRQWETGPRRIDQTGSDRSSVDKAFSLVERSSQGQPLTAVTSPDWHVLKLPLPLYRILRERLENARLLDYFDRSIRHDYDPQRGRLVLRMVESPLHGTLQDEVSFEIRHQLRLLADKRPGDIVADLASGLRSRSHAQLLLPNNSIEEVLAEKSPDHQLFYRAEKYPSFVMEVAVSQKSKNLEFLPQDYYEGSGGEIKTVLTIDVDSANPEKRATTTAPKEARFSLYRGPERIQTNMVFRHKDGRPGDCSLQFLLSDFIPDEVLSGLSQQQESRIRETIVVDFTAEKLCRSLSLAEEAQASADVRVPLKKRTRQVHWDRVYSLSSDNEDKTDEDVDGDIESVSKRRRTSDDRLYHGRHSRDSRKDIPVTRTRSISRSEAEAGPRDNAVPSRRTRSMSRHQAEAGDVP</sequence>
<protein>
    <submittedName>
        <fullName evidence="2">Uncharacterized protein</fullName>
    </submittedName>
</protein>
<keyword evidence="3" id="KW-1185">Reference proteome</keyword>
<evidence type="ECO:0000256" key="1">
    <source>
        <dbReference type="SAM" id="MobiDB-lite"/>
    </source>
</evidence>
<dbReference type="STRING" id="158607.A0A2P5HH06"/>
<feature type="compositionally biased region" description="Basic and acidic residues" evidence="1">
    <location>
        <begin position="81"/>
        <end position="95"/>
    </location>
</feature>
<feature type="compositionally biased region" description="Acidic residues" evidence="1">
    <location>
        <begin position="411"/>
        <end position="421"/>
    </location>
</feature>
<feature type="region of interest" description="Disordered" evidence="1">
    <location>
        <begin position="1"/>
        <end position="103"/>
    </location>
</feature>
<comment type="caution">
    <text evidence="2">The sequence shown here is derived from an EMBL/GenBank/DDBJ whole genome shotgun (WGS) entry which is preliminary data.</text>
</comment>
<proteinExistence type="predicted"/>
<dbReference type="Proteomes" id="UP000094444">
    <property type="component" value="Unassembled WGS sequence"/>
</dbReference>
<dbReference type="OrthoDB" id="3485856at2759"/>
<dbReference type="InParanoid" id="A0A2P5HH06"/>